<accession>A0A1S3ITJ7</accession>
<dbReference type="GO" id="GO:0034899">
    <property type="term" value="F:trimethylamine monooxygenase activity"/>
    <property type="evidence" value="ECO:0007669"/>
    <property type="project" value="UniProtKB-EC"/>
</dbReference>
<evidence type="ECO:0000256" key="17">
    <source>
        <dbReference type="ARBA" id="ARBA00049443"/>
    </source>
</evidence>
<dbReference type="GeneID" id="106167096"/>
<feature type="transmembrane region" description="Helical" evidence="20">
    <location>
        <begin position="501"/>
        <end position="523"/>
    </location>
</feature>
<evidence type="ECO:0000256" key="14">
    <source>
        <dbReference type="ARBA" id="ARBA00047338"/>
    </source>
</evidence>
<dbReference type="SUPFAM" id="SSF51905">
    <property type="entry name" value="FAD/NAD(P)-binding domain"/>
    <property type="match status" value="2"/>
</dbReference>
<dbReference type="GO" id="GO:0005789">
    <property type="term" value="C:endoplasmic reticulum membrane"/>
    <property type="evidence" value="ECO:0007669"/>
    <property type="project" value="UniProtKB-SubCell"/>
</dbReference>
<comment type="catalytic activity">
    <reaction evidence="16">
        <text>trimethylamine + NADPH + O2 = trimethylamine N-oxide + NADP(+) + H2O</text>
        <dbReference type="Rhea" id="RHEA:31979"/>
        <dbReference type="ChEBI" id="CHEBI:15377"/>
        <dbReference type="ChEBI" id="CHEBI:15379"/>
        <dbReference type="ChEBI" id="CHEBI:15724"/>
        <dbReference type="ChEBI" id="CHEBI:57783"/>
        <dbReference type="ChEBI" id="CHEBI:58349"/>
        <dbReference type="ChEBI" id="CHEBI:58389"/>
        <dbReference type="EC" id="1.14.13.148"/>
    </reaction>
    <physiologicalReaction direction="left-to-right" evidence="16">
        <dbReference type="Rhea" id="RHEA:31980"/>
    </physiologicalReaction>
</comment>
<evidence type="ECO:0000256" key="20">
    <source>
        <dbReference type="SAM" id="Phobius"/>
    </source>
</evidence>
<dbReference type="GO" id="GO:0050661">
    <property type="term" value="F:NADP binding"/>
    <property type="evidence" value="ECO:0007669"/>
    <property type="project" value="InterPro"/>
</dbReference>
<evidence type="ECO:0000256" key="18">
    <source>
        <dbReference type="PIRNR" id="PIRNR000332"/>
    </source>
</evidence>
<comment type="similarity">
    <text evidence="3 18 19">Belongs to the FMO family.</text>
</comment>
<evidence type="ECO:0000256" key="5">
    <source>
        <dbReference type="ARBA" id="ARBA00022692"/>
    </source>
</evidence>
<evidence type="ECO:0000256" key="2">
    <source>
        <dbReference type="ARBA" id="ARBA00004389"/>
    </source>
</evidence>
<keyword evidence="11 18" id="KW-0503">Monooxygenase</keyword>
<dbReference type="RefSeq" id="XP_013401256.1">
    <property type="nucleotide sequence ID" value="XM_013545802.2"/>
</dbReference>
<dbReference type="GO" id="GO:0004499">
    <property type="term" value="F:N,N-dimethylaniline monooxygenase activity"/>
    <property type="evidence" value="ECO:0007669"/>
    <property type="project" value="UniProtKB-UniRule"/>
</dbReference>
<evidence type="ECO:0000256" key="7">
    <source>
        <dbReference type="ARBA" id="ARBA00022827"/>
    </source>
</evidence>
<evidence type="ECO:0000256" key="8">
    <source>
        <dbReference type="ARBA" id="ARBA00022857"/>
    </source>
</evidence>
<dbReference type="Proteomes" id="UP000085678">
    <property type="component" value="Unplaced"/>
</dbReference>
<keyword evidence="5 20" id="KW-0812">Transmembrane</keyword>
<evidence type="ECO:0000256" key="16">
    <source>
        <dbReference type="ARBA" id="ARBA00048088"/>
    </source>
</evidence>
<keyword evidence="21" id="KW-1185">Reference proteome</keyword>
<evidence type="ECO:0000256" key="9">
    <source>
        <dbReference type="ARBA" id="ARBA00022989"/>
    </source>
</evidence>
<evidence type="ECO:0000256" key="1">
    <source>
        <dbReference type="ARBA" id="ARBA00001974"/>
    </source>
</evidence>
<protein>
    <recommendedName>
        <fullName evidence="19">Flavin-containing monooxygenase</fullName>
        <ecNumber evidence="19">1.-.-.-</ecNumber>
    </recommendedName>
</protein>
<dbReference type="Pfam" id="PF00743">
    <property type="entry name" value="FMO-like"/>
    <property type="match status" value="1"/>
</dbReference>
<evidence type="ECO:0000256" key="15">
    <source>
        <dbReference type="ARBA" id="ARBA00048041"/>
    </source>
</evidence>
<comment type="subcellular location">
    <subcellularLocation>
        <location evidence="2">Endoplasmic reticulum membrane</location>
        <topology evidence="2">Single-pass membrane protein</topology>
    </subcellularLocation>
</comment>
<keyword evidence="8 18" id="KW-0521">NADP</keyword>
<reference evidence="22" key="1">
    <citation type="submission" date="2025-08" db="UniProtKB">
        <authorList>
            <consortium name="RefSeq"/>
        </authorList>
    </citation>
    <scope>IDENTIFICATION</scope>
    <source>
        <tissue evidence="22">Gonads</tissue>
    </source>
</reference>
<evidence type="ECO:0000256" key="12">
    <source>
        <dbReference type="ARBA" id="ARBA00023136"/>
    </source>
</evidence>
<dbReference type="GO" id="GO:0047822">
    <property type="term" value="F:hypotaurine monooxygenase activity"/>
    <property type="evidence" value="ECO:0007669"/>
    <property type="project" value="RHEA"/>
</dbReference>
<dbReference type="PIRSF" id="PIRSF000332">
    <property type="entry name" value="FMO"/>
    <property type="match status" value="1"/>
</dbReference>
<dbReference type="InterPro" id="IPR036188">
    <property type="entry name" value="FAD/NAD-bd_sf"/>
</dbReference>
<gene>
    <name evidence="22" type="primary">LOC106167096</name>
</gene>
<dbReference type="PANTHER" id="PTHR23023">
    <property type="entry name" value="DIMETHYLANILINE MONOOXYGENASE"/>
    <property type="match status" value="1"/>
</dbReference>
<evidence type="ECO:0000256" key="10">
    <source>
        <dbReference type="ARBA" id="ARBA00023002"/>
    </source>
</evidence>
<dbReference type="GO" id="GO:0050660">
    <property type="term" value="F:flavin adenine dinucleotide binding"/>
    <property type="evidence" value="ECO:0007669"/>
    <property type="project" value="InterPro"/>
</dbReference>
<evidence type="ECO:0000256" key="11">
    <source>
        <dbReference type="ARBA" id="ARBA00023033"/>
    </source>
</evidence>
<keyword evidence="12 18" id="KW-0472">Membrane</keyword>
<dbReference type="InParanoid" id="A0A1S3ITJ7"/>
<dbReference type="AlphaFoldDB" id="A0A1S3ITJ7"/>
<evidence type="ECO:0000256" key="6">
    <source>
        <dbReference type="ARBA" id="ARBA00022824"/>
    </source>
</evidence>
<dbReference type="OrthoDB" id="7777654at2759"/>
<comment type="function">
    <text evidence="13">Broad spectrum monooxygenase that catalyzes the oxygenation of a wide variety of nitrogen- and sulfur-containing compounds including xenobiotics. Catalyzes the S-oxygenation of hypotaurine to produce taurine, an organic osmolyte involved in cell volume regulation as well as a variety of cytoprotective and developmental processes. In vitro, catalyzes the N-oxygenation of trimethylamine (TMA) to produce trimethylamine N-oxide (TMAO) and could therefore participate to the detoxification of this compound that is generated by the action of gut microbiota from dietary precursors such as choline, choline containing compounds, betaine or L-carnitine.</text>
</comment>
<comment type="cofactor">
    <cofactor evidence="1 18 19">
        <name>FAD</name>
        <dbReference type="ChEBI" id="CHEBI:57692"/>
    </cofactor>
</comment>
<name>A0A1S3ITJ7_LINAN</name>
<comment type="catalytic activity">
    <reaction evidence="15">
        <text>hypotaurine + NADPH + O2 + H(+) = taurine + NADP(+) + H2O</text>
        <dbReference type="Rhea" id="RHEA:69819"/>
        <dbReference type="ChEBI" id="CHEBI:15377"/>
        <dbReference type="ChEBI" id="CHEBI:15378"/>
        <dbReference type="ChEBI" id="CHEBI:15379"/>
        <dbReference type="ChEBI" id="CHEBI:57783"/>
        <dbReference type="ChEBI" id="CHEBI:57853"/>
        <dbReference type="ChEBI" id="CHEBI:58349"/>
        <dbReference type="ChEBI" id="CHEBI:507393"/>
        <dbReference type="EC" id="1.14.13.8"/>
    </reaction>
    <physiologicalReaction direction="left-to-right" evidence="15">
        <dbReference type="Rhea" id="RHEA:69820"/>
    </physiologicalReaction>
</comment>
<evidence type="ECO:0000256" key="3">
    <source>
        <dbReference type="ARBA" id="ARBA00009183"/>
    </source>
</evidence>
<dbReference type="FunFam" id="3.50.50.60:FF:000159">
    <property type="entry name" value="Dimethylaniline monooxygenase [N-oxide-forming]"/>
    <property type="match status" value="1"/>
</dbReference>
<sequence>MAETQTTRTQVVVIGAGISGIVAAKCLQDAGFKVIVLEKTDEVGGLWTFREQGYGVMRFTHINVSKQNYAFSDFPFPDDVVDFPHNKEMAQYVADYTMHFGVNKLIRFQTQVDCLEKKGEDWHIHTSKVEEDGKGGYTSGEKHTYVCKYVAIATGHHAKPSWPDPKFPGQESFKGEIIHSVSYNDAITNNLVGKRVLVVGIGNSAIDVATDAVTEGRCPRVWLSTRSGAWVVPNYLFGHPVDHYACRAFLWLPWKLGTFILETVIKLLHGNPSMYGLNPKMHALQTQPSVSPVLYHHIQRGQIKIVPNIQKIEGKTVHFTDGQSAKFDQIVLCTGYRIDLPYLADNVRSKVLDEGTNHIKLYKNVFSPEVGHTLAFIGFVQPASGGVLTMSEIQSRWFAELCKGKVKLPSKQAMEKSIEKDKRQHADRYFASARHTIQKDPILYNDDIAAKFGAKPQLWRHPMLAWRLLLSSCGASQWRLQGPNKWDKAAEEIRKVPITGLIQNMAVLLLALFASLLLLLFIFMF</sequence>
<dbReference type="EC" id="1.-.-.-" evidence="19"/>
<dbReference type="Gene3D" id="3.50.50.60">
    <property type="entry name" value="FAD/NAD(P)-binding domain"/>
    <property type="match status" value="1"/>
</dbReference>
<organism evidence="21 22">
    <name type="scientific">Lingula anatina</name>
    <name type="common">Brachiopod</name>
    <name type="synonym">Lingula unguis</name>
    <dbReference type="NCBI Taxonomy" id="7574"/>
    <lineage>
        <taxon>Eukaryota</taxon>
        <taxon>Metazoa</taxon>
        <taxon>Spiralia</taxon>
        <taxon>Lophotrochozoa</taxon>
        <taxon>Brachiopoda</taxon>
        <taxon>Linguliformea</taxon>
        <taxon>Lingulata</taxon>
        <taxon>Lingulida</taxon>
        <taxon>Linguloidea</taxon>
        <taxon>Lingulidae</taxon>
        <taxon>Lingula</taxon>
    </lineage>
</organism>
<keyword evidence="10 18" id="KW-0560">Oxidoreductase</keyword>
<dbReference type="InterPro" id="IPR000960">
    <property type="entry name" value="Flavin_mOase"/>
</dbReference>
<comment type="catalytic activity">
    <reaction evidence="14">
        <text>hypotaurine + NADH + O2 + H(+) = taurine + NAD(+) + H2O</text>
        <dbReference type="Rhea" id="RHEA:74111"/>
        <dbReference type="ChEBI" id="CHEBI:15377"/>
        <dbReference type="ChEBI" id="CHEBI:15378"/>
        <dbReference type="ChEBI" id="CHEBI:15379"/>
        <dbReference type="ChEBI" id="CHEBI:57540"/>
        <dbReference type="ChEBI" id="CHEBI:57853"/>
        <dbReference type="ChEBI" id="CHEBI:57945"/>
        <dbReference type="ChEBI" id="CHEBI:507393"/>
        <dbReference type="EC" id="1.14.13.8"/>
    </reaction>
    <physiologicalReaction direction="left-to-right" evidence="14">
        <dbReference type="Rhea" id="RHEA:74112"/>
    </physiologicalReaction>
</comment>
<dbReference type="InterPro" id="IPR050346">
    <property type="entry name" value="FMO-like"/>
</dbReference>
<keyword evidence="7 18" id="KW-0274">FAD</keyword>
<evidence type="ECO:0000256" key="19">
    <source>
        <dbReference type="RuleBase" id="RU361177"/>
    </source>
</evidence>
<evidence type="ECO:0000313" key="22">
    <source>
        <dbReference type="RefSeq" id="XP_013401256.1"/>
    </source>
</evidence>
<keyword evidence="4 18" id="KW-0285">Flavoprotein</keyword>
<evidence type="ECO:0000256" key="4">
    <source>
        <dbReference type="ARBA" id="ARBA00022630"/>
    </source>
</evidence>
<dbReference type="PRINTS" id="PR00370">
    <property type="entry name" value="FMOXYGENASE"/>
</dbReference>
<evidence type="ECO:0000256" key="13">
    <source>
        <dbReference type="ARBA" id="ARBA00045957"/>
    </source>
</evidence>
<keyword evidence="9 20" id="KW-1133">Transmembrane helix</keyword>
<evidence type="ECO:0000313" key="21">
    <source>
        <dbReference type="Proteomes" id="UP000085678"/>
    </source>
</evidence>
<comment type="catalytic activity">
    <reaction evidence="17">
        <text>N,N-dimethylaniline + NADPH + O2 + H(+) = N,N-dimethylaniline N-oxide + NADP(+) + H2O</text>
        <dbReference type="Rhea" id="RHEA:24468"/>
        <dbReference type="ChEBI" id="CHEBI:15377"/>
        <dbReference type="ChEBI" id="CHEBI:15378"/>
        <dbReference type="ChEBI" id="CHEBI:15379"/>
        <dbReference type="ChEBI" id="CHEBI:16269"/>
        <dbReference type="ChEBI" id="CHEBI:17735"/>
        <dbReference type="ChEBI" id="CHEBI:57783"/>
        <dbReference type="ChEBI" id="CHEBI:58349"/>
        <dbReference type="EC" id="1.14.13.8"/>
    </reaction>
    <physiologicalReaction direction="left-to-right" evidence="17">
        <dbReference type="Rhea" id="RHEA:24469"/>
    </physiologicalReaction>
</comment>
<keyword evidence="6 18" id="KW-0256">Endoplasmic reticulum</keyword>
<dbReference type="InterPro" id="IPR020946">
    <property type="entry name" value="Flavin_mOase-like"/>
</dbReference>
<dbReference type="KEGG" id="lak:106167096"/>
<proteinExistence type="inferred from homology"/>